<protein>
    <recommendedName>
        <fullName evidence="2">UspA domain-containing protein</fullName>
    </recommendedName>
</protein>
<dbReference type="CDD" id="cd00293">
    <property type="entry name" value="USP-like"/>
    <property type="match status" value="1"/>
</dbReference>
<dbReference type="Gene3D" id="3.40.50.620">
    <property type="entry name" value="HUPs"/>
    <property type="match status" value="1"/>
</dbReference>
<feature type="domain" description="UspA" evidence="2">
    <location>
        <begin position="1"/>
        <end position="146"/>
    </location>
</feature>
<dbReference type="PRINTS" id="PR01438">
    <property type="entry name" value="UNVRSLSTRESS"/>
</dbReference>
<dbReference type="AlphaFoldDB" id="A0A1E5G5K7"/>
<dbReference type="Proteomes" id="UP000094296">
    <property type="component" value="Unassembled WGS sequence"/>
</dbReference>
<dbReference type="EMBL" id="MIJE01000001">
    <property type="protein sequence ID" value="OEF98458.1"/>
    <property type="molecule type" value="Genomic_DNA"/>
</dbReference>
<proteinExistence type="inferred from homology"/>
<dbReference type="SUPFAM" id="SSF52402">
    <property type="entry name" value="Adenine nucleotide alpha hydrolases-like"/>
    <property type="match status" value="1"/>
</dbReference>
<evidence type="ECO:0000256" key="1">
    <source>
        <dbReference type="ARBA" id="ARBA00008791"/>
    </source>
</evidence>
<dbReference type="STRING" id="766136.BHF68_01930"/>
<dbReference type="InterPro" id="IPR014729">
    <property type="entry name" value="Rossmann-like_a/b/a_fold"/>
</dbReference>
<organism evidence="3 4">
    <name type="scientific">Desulfuribacillus alkaliarsenatis</name>
    <dbReference type="NCBI Taxonomy" id="766136"/>
    <lineage>
        <taxon>Bacteria</taxon>
        <taxon>Bacillati</taxon>
        <taxon>Bacillota</taxon>
        <taxon>Desulfuribacillia</taxon>
        <taxon>Desulfuribacillales</taxon>
        <taxon>Desulfuribacillaceae</taxon>
        <taxon>Desulfuribacillus</taxon>
    </lineage>
</organism>
<gene>
    <name evidence="3" type="ORF">BHF68_01930</name>
</gene>
<dbReference type="RefSeq" id="WP_069641950.1">
    <property type="nucleotide sequence ID" value="NZ_MIJE01000001.1"/>
</dbReference>
<dbReference type="Pfam" id="PF00582">
    <property type="entry name" value="Usp"/>
    <property type="match status" value="1"/>
</dbReference>
<evidence type="ECO:0000259" key="2">
    <source>
        <dbReference type="Pfam" id="PF00582"/>
    </source>
</evidence>
<name>A0A1E5G5K7_9FIRM</name>
<comment type="caution">
    <text evidence="3">The sequence shown here is derived from an EMBL/GenBank/DDBJ whole genome shotgun (WGS) entry which is preliminary data.</text>
</comment>
<evidence type="ECO:0000313" key="3">
    <source>
        <dbReference type="EMBL" id="OEF98458.1"/>
    </source>
</evidence>
<accession>A0A1E5G5K7</accession>
<dbReference type="InterPro" id="IPR006015">
    <property type="entry name" value="Universal_stress_UspA"/>
</dbReference>
<comment type="similarity">
    <text evidence="1">Belongs to the universal stress protein A family.</text>
</comment>
<dbReference type="PANTHER" id="PTHR46268">
    <property type="entry name" value="STRESS RESPONSE PROTEIN NHAX"/>
    <property type="match status" value="1"/>
</dbReference>
<evidence type="ECO:0000313" key="4">
    <source>
        <dbReference type="Proteomes" id="UP000094296"/>
    </source>
</evidence>
<dbReference type="PANTHER" id="PTHR46268:SF6">
    <property type="entry name" value="UNIVERSAL STRESS PROTEIN UP12"/>
    <property type="match status" value="1"/>
</dbReference>
<dbReference type="InterPro" id="IPR006016">
    <property type="entry name" value="UspA"/>
</dbReference>
<reference evidence="3 4" key="1">
    <citation type="submission" date="2016-09" db="EMBL/GenBank/DDBJ databases">
        <title>Draft genome sequence for the type strain of Desulfuribacillus alkaliarsenatis AHT28, an obligately anaerobic, sulfidogenic bacterium isolated from Russian soda lake sediments.</title>
        <authorList>
            <person name="Abin C.A."/>
            <person name="Hollibaugh J.T."/>
        </authorList>
    </citation>
    <scope>NUCLEOTIDE SEQUENCE [LARGE SCALE GENOMIC DNA]</scope>
    <source>
        <strain evidence="3 4">AHT28</strain>
    </source>
</reference>
<keyword evidence="4" id="KW-1185">Reference proteome</keyword>
<sequence>MFNRILFPTSGSPIAPKMAKMICQLIKEDTEREVLILTVAQIPSMPSNVSMLLDHAGVHVEDVVLEDIKERVEKVTTIFEENDIPYKVKIASGEPINTILKEADNFKADLLILGHHGESTFTDFLFKGNITVQLINEANCPVMVVK</sequence>